<evidence type="ECO:0000313" key="1">
    <source>
        <dbReference type="EMBL" id="JAH13599.1"/>
    </source>
</evidence>
<reference evidence="1" key="2">
    <citation type="journal article" date="2015" name="Fish Shellfish Immunol.">
        <title>Early steps in the European eel (Anguilla anguilla)-Vibrio vulnificus interaction in the gills: Role of the RtxA13 toxin.</title>
        <authorList>
            <person name="Callol A."/>
            <person name="Pajuelo D."/>
            <person name="Ebbesson L."/>
            <person name="Teles M."/>
            <person name="MacKenzie S."/>
            <person name="Amaro C."/>
        </authorList>
    </citation>
    <scope>NUCLEOTIDE SEQUENCE</scope>
</reference>
<organism evidence="1">
    <name type="scientific">Anguilla anguilla</name>
    <name type="common">European freshwater eel</name>
    <name type="synonym">Muraena anguilla</name>
    <dbReference type="NCBI Taxonomy" id="7936"/>
    <lineage>
        <taxon>Eukaryota</taxon>
        <taxon>Metazoa</taxon>
        <taxon>Chordata</taxon>
        <taxon>Craniata</taxon>
        <taxon>Vertebrata</taxon>
        <taxon>Euteleostomi</taxon>
        <taxon>Actinopterygii</taxon>
        <taxon>Neopterygii</taxon>
        <taxon>Teleostei</taxon>
        <taxon>Anguilliformes</taxon>
        <taxon>Anguillidae</taxon>
        <taxon>Anguilla</taxon>
    </lineage>
</organism>
<proteinExistence type="predicted"/>
<sequence length="14" mass="1551">MEMPVFLLGAESVK</sequence>
<accession>A0A0E9QA09</accession>
<name>A0A0E9QA09_ANGAN</name>
<protein>
    <submittedName>
        <fullName evidence="1">Uncharacterized protein</fullName>
    </submittedName>
</protein>
<reference evidence="1" key="1">
    <citation type="submission" date="2014-11" db="EMBL/GenBank/DDBJ databases">
        <authorList>
            <person name="Amaro Gonzalez C."/>
        </authorList>
    </citation>
    <scope>NUCLEOTIDE SEQUENCE</scope>
</reference>
<dbReference type="EMBL" id="GBXM01094978">
    <property type="protein sequence ID" value="JAH13599.1"/>
    <property type="molecule type" value="Transcribed_RNA"/>
</dbReference>